<dbReference type="GO" id="GO:0009244">
    <property type="term" value="P:lipopolysaccharide core region biosynthetic process"/>
    <property type="evidence" value="ECO:0007669"/>
    <property type="project" value="TreeGrafter"/>
</dbReference>
<sequence>MKKQPHIIIFRLSAMGDVAMTVPVIQSFVKQHPEVKITFVSRSFLQPLFFNIENVSFFSVDTTKTHKGFFGLIRLFKELKSLQPTHFADFHNVLRSKVIRLLFSVFTSVKIAVIDKGRAEKRALTREKNKVFKQLKTSHQRYADVLIELGFDTKIDKNLSTNKQQLSKKNSELFGKKNSKWIGIAPFAAFPSKTYPEDLMLKVIEGLSKENVKLFIFGGKADIKKLESIENQFKNVISVAGKLSGLNEELNLISNLDVMLSMDSGNAHFAAILGVKTITLWGSTHPYAGFAPFNQPNDFCILPDLEKYPALPSSIYGNKVLPGYENAMRSILPTTVVQKIKEVI</sequence>
<dbReference type="InterPro" id="IPR002201">
    <property type="entry name" value="Glyco_trans_9"/>
</dbReference>
<name>A0A4R2NRL8_9FLAO</name>
<evidence type="ECO:0000256" key="1">
    <source>
        <dbReference type="ARBA" id="ARBA00022676"/>
    </source>
</evidence>
<evidence type="ECO:0000313" key="3">
    <source>
        <dbReference type="EMBL" id="TCP24074.1"/>
    </source>
</evidence>
<proteinExistence type="predicted"/>
<organism evidence="3 4">
    <name type="scientific">Tenacibaculum skagerrakense</name>
    <dbReference type="NCBI Taxonomy" id="186571"/>
    <lineage>
        <taxon>Bacteria</taxon>
        <taxon>Pseudomonadati</taxon>
        <taxon>Bacteroidota</taxon>
        <taxon>Flavobacteriia</taxon>
        <taxon>Flavobacteriales</taxon>
        <taxon>Flavobacteriaceae</taxon>
        <taxon>Tenacibaculum</taxon>
    </lineage>
</organism>
<dbReference type="RefSeq" id="WP_243693122.1">
    <property type="nucleotide sequence ID" value="NZ_SLXM01000007.1"/>
</dbReference>
<evidence type="ECO:0000256" key="2">
    <source>
        <dbReference type="ARBA" id="ARBA00022679"/>
    </source>
</evidence>
<dbReference type="SUPFAM" id="SSF53756">
    <property type="entry name" value="UDP-Glycosyltransferase/glycogen phosphorylase"/>
    <property type="match status" value="1"/>
</dbReference>
<dbReference type="GO" id="GO:0005829">
    <property type="term" value="C:cytosol"/>
    <property type="evidence" value="ECO:0007669"/>
    <property type="project" value="TreeGrafter"/>
</dbReference>
<dbReference type="Gene3D" id="3.40.50.2000">
    <property type="entry name" value="Glycogen Phosphorylase B"/>
    <property type="match status" value="2"/>
</dbReference>
<keyword evidence="2 3" id="KW-0808">Transferase</keyword>
<dbReference type="InterPro" id="IPR051199">
    <property type="entry name" value="LPS_LOS_Heptosyltrfase"/>
</dbReference>
<dbReference type="PANTHER" id="PTHR30160:SF22">
    <property type="entry name" value="LIPOPOLYSACCHARIDE CORE BIOSYNTHESIS PROTEIN"/>
    <property type="match status" value="1"/>
</dbReference>
<dbReference type="GO" id="GO:0008713">
    <property type="term" value="F:ADP-heptose-lipopolysaccharide heptosyltransferase activity"/>
    <property type="evidence" value="ECO:0007669"/>
    <property type="project" value="TreeGrafter"/>
</dbReference>
<dbReference type="PANTHER" id="PTHR30160">
    <property type="entry name" value="TETRAACYLDISACCHARIDE 4'-KINASE-RELATED"/>
    <property type="match status" value="1"/>
</dbReference>
<keyword evidence="1" id="KW-0328">Glycosyltransferase</keyword>
<evidence type="ECO:0000313" key="4">
    <source>
        <dbReference type="Proteomes" id="UP000294564"/>
    </source>
</evidence>
<dbReference type="Proteomes" id="UP000294564">
    <property type="component" value="Unassembled WGS sequence"/>
</dbReference>
<gene>
    <name evidence="3" type="ORF">EV195_107241</name>
</gene>
<keyword evidence="4" id="KW-1185">Reference proteome</keyword>
<dbReference type="Pfam" id="PF01075">
    <property type="entry name" value="Glyco_transf_9"/>
    <property type="match status" value="1"/>
</dbReference>
<comment type="caution">
    <text evidence="3">The sequence shown here is derived from an EMBL/GenBank/DDBJ whole genome shotgun (WGS) entry which is preliminary data.</text>
</comment>
<accession>A0A4R2NRL8</accession>
<protein>
    <submittedName>
        <fullName evidence="3">ADP-heptose:LPS heptosyltransferase</fullName>
    </submittedName>
</protein>
<dbReference type="EMBL" id="SLXM01000007">
    <property type="protein sequence ID" value="TCP24074.1"/>
    <property type="molecule type" value="Genomic_DNA"/>
</dbReference>
<dbReference type="CDD" id="cd03789">
    <property type="entry name" value="GT9_LPS_heptosyltransferase"/>
    <property type="match status" value="1"/>
</dbReference>
<dbReference type="AlphaFoldDB" id="A0A4R2NRL8"/>
<reference evidence="3 4" key="1">
    <citation type="submission" date="2019-03" db="EMBL/GenBank/DDBJ databases">
        <title>Genomic Encyclopedia of Type Strains, Phase IV (KMG-IV): sequencing the most valuable type-strain genomes for metagenomic binning, comparative biology and taxonomic classification.</title>
        <authorList>
            <person name="Goeker M."/>
        </authorList>
    </citation>
    <scope>NUCLEOTIDE SEQUENCE [LARGE SCALE GENOMIC DNA]</scope>
    <source>
        <strain evidence="3 4">DSM 14836</strain>
    </source>
</reference>